<dbReference type="EMBL" id="CABN01000100">
    <property type="protein sequence ID" value="CBI00179.1"/>
    <property type="molecule type" value="Genomic_DNA"/>
</dbReference>
<dbReference type="GO" id="GO:0004497">
    <property type="term" value="F:monooxygenase activity"/>
    <property type="evidence" value="ECO:0007669"/>
    <property type="project" value="TreeGrafter"/>
</dbReference>
<evidence type="ECO:0000313" key="2">
    <source>
        <dbReference type="EMBL" id="CBI00179.1"/>
    </source>
</evidence>
<dbReference type="SUPFAM" id="SSF51905">
    <property type="entry name" value="FAD/NAD(P)-binding domain"/>
    <property type="match status" value="1"/>
</dbReference>
<accession>E6PZ20</accession>
<evidence type="ECO:0000256" key="1">
    <source>
        <dbReference type="ARBA" id="ARBA00023002"/>
    </source>
</evidence>
<dbReference type="PANTHER" id="PTHR43539:SF78">
    <property type="entry name" value="FLAVIN-CONTAINING MONOOXYGENASE"/>
    <property type="match status" value="1"/>
</dbReference>
<comment type="caution">
    <text evidence="2">The sequence shown here is derived from an EMBL/GenBank/DDBJ whole genome shotgun (WGS) entry which is preliminary data.</text>
</comment>
<dbReference type="AlphaFoldDB" id="E6PZ20"/>
<dbReference type="PANTHER" id="PTHR43539">
    <property type="entry name" value="FLAVIN-BINDING MONOOXYGENASE-LIKE PROTEIN (AFU_ORTHOLOGUE AFUA_4G09220)"/>
    <property type="match status" value="1"/>
</dbReference>
<name>E6PZ20_9ZZZZ</name>
<sequence>MQSWREQMPKGMMLKSEGFATSLYDPDSAFTLRDYCEENHLPYADVGLPVSRETFVAYGLEFQKRFVPTLEEKIIESVSLEDARFILQTSDDEWVYARRLIVAVGITHFGYLPPVLSGLPRKYVTHSSDHHDLSKFEGQEVAVIGSGASALDIAALLHESGAQVELIARREQIAFLEPPEVSRTLYQRITMPRSGLGLGWRSRLCTDAPLLFHAMPKRLRFRAVERHLGPAPTWFIREQVEGKFPMHLGSRIKDARIEESKVHLEIFKQDGSTARIVADHVIGATGFRVSMERLQFIDQALRRQVLTVDDTPVLSKHFESSVPGLFIVGVASANCFGPLTRFAYGAKFTAKRITRHLSVTA</sequence>
<organism evidence="2">
    <name type="scientific">mine drainage metagenome</name>
    <dbReference type="NCBI Taxonomy" id="410659"/>
    <lineage>
        <taxon>unclassified sequences</taxon>
        <taxon>metagenomes</taxon>
        <taxon>ecological metagenomes</taxon>
    </lineage>
</organism>
<reference evidence="2" key="1">
    <citation type="submission" date="2009-10" db="EMBL/GenBank/DDBJ databases">
        <title>Diversity of trophic interactions inside an arsenic-rich microbial ecosystem.</title>
        <authorList>
            <person name="Bertin P.N."/>
            <person name="Heinrich-Salmeron A."/>
            <person name="Pelletier E."/>
            <person name="Goulhen-Chollet F."/>
            <person name="Arsene-Ploetze F."/>
            <person name="Gallien S."/>
            <person name="Calteau A."/>
            <person name="Vallenet D."/>
            <person name="Casiot C."/>
            <person name="Chane-Woon-Ming B."/>
            <person name="Giloteaux L."/>
            <person name="Barakat M."/>
            <person name="Bonnefoy V."/>
            <person name="Bruneel O."/>
            <person name="Chandler M."/>
            <person name="Cleiss J."/>
            <person name="Duran R."/>
            <person name="Elbaz-Poulichet F."/>
            <person name="Fonknechten N."/>
            <person name="Lauga B."/>
            <person name="Mornico D."/>
            <person name="Ortet P."/>
            <person name="Schaeffer C."/>
            <person name="Siguier P."/>
            <person name="Alexander Thil Smith A."/>
            <person name="Van Dorsselaer A."/>
            <person name="Weissenbach J."/>
            <person name="Medigue C."/>
            <person name="Le Paslier D."/>
        </authorList>
    </citation>
    <scope>NUCLEOTIDE SEQUENCE</scope>
</reference>
<proteinExistence type="predicted"/>
<dbReference type="InterPro" id="IPR050982">
    <property type="entry name" value="Auxin_biosynth/cation_transpt"/>
</dbReference>
<dbReference type="InterPro" id="IPR036188">
    <property type="entry name" value="FAD/NAD-bd_sf"/>
</dbReference>
<protein>
    <submittedName>
        <fullName evidence="2">Putative oxidoreductase</fullName>
    </submittedName>
</protein>
<dbReference type="GO" id="GO:0050660">
    <property type="term" value="F:flavin adenine dinucleotide binding"/>
    <property type="evidence" value="ECO:0007669"/>
    <property type="project" value="TreeGrafter"/>
</dbReference>
<dbReference type="Gene3D" id="3.50.50.60">
    <property type="entry name" value="FAD/NAD(P)-binding domain"/>
    <property type="match status" value="1"/>
</dbReference>
<gene>
    <name evidence="2" type="ORF">CARN3_1175</name>
</gene>
<dbReference type="Pfam" id="PF13738">
    <property type="entry name" value="Pyr_redox_3"/>
    <property type="match status" value="1"/>
</dbReference>
<keyword evidence="1" id="KW-0560">Oxidoreductase</keyword>